<keyword evidence="5" id="KW-0539">Nucleus</keyword>
<organism evidence="7 8">
    <name type="scientific">Cyphellophora attinorum</name>
    <dbReference type="NCBI Taxonomy" id="1664694"/>
    <lineage>
        <taxon>Eukaryota</taxon>
        <taxon>Fungi</taxon>
        <taxon>Dikarya</taxon>
        <taxon>Ascomycota</taxon>
        <taxon>Pezizomycotina</taxon>
        <taxon>Eurotiomycetes</taxon>
        <taxon>Chaetothyriomycetidae</taxon>
        <taxon>Chaetothyriales</taxon>
        <taxon>Cyphellophoraceae</taxon>
        <taxon>Cyphellophora</taxon>
    </lineage>
</organism>
<keyword evidence="3" id="KW-0805">Transcription regulation</keyword>
<keyword evidence="2" id="KW-0862">Zinc</keyword>
<dbReference type="OrthoDB" id="654211at2759"/>
<sequence>MGCASQEQHQYQLTVSEQLPSPQLGLSDEFATDAIDKNVCSQPGNAYAVSQSSNHNPDNVPEDSVPLEILEVSQDPASGIGDIDSWAWVHESIYLQPDDFLPLAAAHETRYSVAAEACGPLFSDHGVPIEQHGLASNVPHVSVWRGSVQRSPHPTHPPEASLALQRNIVIEDLTSYAVAGFSNPFTSNRHGEHWSSKSTMICESFNIDLSPQQTAMEHFMDLYLVHFWPLWPVLAKQELDIDTLHPLLCLVLVSIGAMYGGSGSVTFGSMMHSKTRTYLTMGFELDHDDEDFTWLAQARLYTQVAALYFGQAKAFTYAQHLGALLIAQARRMGLYSADLYERAHQSFELLRSTQRSHERLAIWLQLEGRRRLAFGVFRADTYTSVLLDTPPLLSMEELDLLMSYFSLVSKAPLGVTDTDTLHYHI</sequence>
<evidence type="ECO:0000313" key="8">
    <source>
        <dbReference type="Proteomes" id="UP000038010"/>
    </source>
</evidence>
<dbReference type="AlphaFoldDB" id="A0A0N1NYM0"/>
<dbReference type="PANTHER" id="PTHR47660">
    <property type="entry name" value="TRANSCRIPTION FACTOR WITH C2H2 AND ZN(2)-CYS(6) DNA BINDING DOMAIN (EUROFUNG)-RELATED-RELATED"/>
    <property type="match status" value="1"/>
</dbReference>
<dbReference type="GO" id="GO:0008270">
    <property type="term" value="F:zinc ion binding"/>
    <property type="evidence" value="ECO:0007669"/>
    <property type="project" value="InterPro"/>
</dbReference>
<protein>
    <recommendedName>
        <fullName evidence="6">Xylanolytic transcriptional activator regulatory domain-containing protein</fullName>
    </recommendedName>
</protein>
<dbReference type="GO" id="GO:0006351">
    <property type="term" value="P:DNA-templated transcription"/>
    <property type="evidence" value="ECO:0007669"/>
    <property type="project" value="InterPro"/>
</dbReference>
<feature type="domain" description="Xylanolytic transcriptional activator regulatory" evidence="6">
    <location>
        <begin position="220"/>
        <end position="402"/>
    </location>
</feature>
<dbReference type="GO" id="GO:0003677">
    <property type="term" value="F:DNA binding"/>
    <property type="evidence" value="ECO:0007669"/>
    <property type="project" value="InterPro"/>
</dbReference>
<keyword evidence="1" id="KW-0479">Metal-binding</keyword>
<proteinExistence type="predicted"/>
<name>A0A0N1NYM0_9EURO</name>
<dbReference type="STRING" id="1664694.A0A0N1NYM0"/>
<evidence type="ECO:0000259" key="6">
    <source>
        <dbReference type="Pfam" id="PF04082"/>
    </source>
</evidence>
<gene>
    <name evidence="7" type="ORF">AB675_10461</name>
</gene>
<evidence type="ECO:0000256" key="1">
    <source>
        <dbReference type="ARBA" id="ARBA00022723"/>
    </source>
</evidence>
<evidence type="ECO:0000256" key="3">
    <source>
        <dbReference type="ARBA" id="ARBA00023015"/>
    </source>
</evidence>
<keyword evidence="4" id="KW-0804">Transcription</keyword>
<comment type="caution">
    <text evidence="7">The sequence shown here is derived from an EMBL/GenBank/DDBJ whole genome shotgun (WGS) entry which is preliminary data.</text>
</comment>
<dbReference type="PANTHER" id="PTHR47660:SF7">
    <property type="entry name" value="TRANSCRIPTION FACTOR WITH C2H2 AND ZN(2)-CYS(6) DNA BINDING DOMAIN (EUROFUNG)"/>
    <property type="match status" value="1"/>
</dbReference>
<evidence type="ECO:0000256" key="5">
    <source>
        <dbReference type="ARBA" id="ARBA00023242"/>
    </source>
</evidence>
<dbReference type="CDD" id="cd12148">
    <property type="entry name" value="fungal_TF_MHR"/>
    <property type="match status" value="1"/>
</dbReference>
<dbReference type="InterPro" id="IPR007219">
    <property type="entry name" value="XnlR_reg_dom"/>
</dbReference>
<reference evidence="7 8" key="1">
    <citation type="submission" date="2015-06" db="EMBL/GenBank/DDBJ databases">
        <title>Draft genome of the ant-associated black yeast Phialophora attae CBS 131958.</title>
        <authorList>
            <person name="Moreno L.F."/>
            <person name="Stielow B.J."/>
            <person name="de Hoog S."/>
            <person name="Vicente V.A."/>
            <person name="Weiss V.A."/>
            <person name="de Vries M."/>
            <person name="Cruz L.M."/>
            <person name="Souza E.M."/>
        </authorList>
    </citation>
    <scope>NUCLEOTIDE SEQUENCE [LARGE SCALE GENOMIC DNA]</scope>
    <source>
        <strain evidence="7 8">CBS 131958</strain>
    </source>
</reference>
<dbReference type="VEuPathDB" id="FungiDB:AB675_10461"/>
<dbReference type="RefSeq" id="XP_017995903.1">
    <property type="nucleotide sequence ID" value="XM_018139235.1"/>
</dbReference>
<keyword evidence="8" id="KW-1185">Reference proteome</keyword>
<dbReference type="Proteomes" id="UP000038010">
    <property type="component" value="Unassembled WGS sequence"/>
</dbReference>
<accession>A0A0N1NYM0</accession>
<dbReference type="EMBL" id="LFJN01000035">
    <property type="protein sequence ID" value="KPI35940.1"/>
    <property type="molecule type" value="Genomic_DNA"/>
</dbReference>
<dbReference type="Pfam" id="PF04082">
    <property type="entry name" value="Fungal_trans"/>
    <property type="match status" value="1"/>
</dbReference>
<evidence type="ECO:0000313" key="7">
    <source>
        <dbReference type="EMBL" id="KPI35940.1"/>
    </source>
</evidence>
<evidence type="ECO:0000256" key="2">
    <source>
        <dbReference type="ARBA" id="ARBA00022833"/>
    </source>
</evidence>
<evidence type="ECO:0000256" key="4">
    <source>
        <dbReference type="ARBA" id="ARBA00023163"/>
    </source>
</evidence>
<dbReference type="GeneID" id="28731115"/>